<reference evidence="2 3" key="1">
    <citation type="submission" date="2023-09" db="EMBL/GenBank/DDBJ databases">
        <authorList>
            <person name="Rey-Velasco X."/>
        </authorList>
    </citation>
    <scope>NUCLEOTIDE SEQUENCE [LARGE SCALE GENOMIC DNA]</scope>
    <source>
        <strain evidence="2 3">W345</strain>
    </source>
</reference>
<dbReference type="NCBIfam" id="NF033545">
    <property type="entry name" value="transpos_IS630"/>
    <property type="match status" value="1"/>
</dbReference>
<name>A0ABU2WLT5_9GAMM</name>
<dbReference type="InterPro" id="IPR038717">
    <property type="entry name" value="Tc1-like_DDE_dom"/>
</dbReference>
<sequence>MAGKTKRAPLTLTDTHRSMLAELAGSRTAPVREVERAKVLLKYADGASIMEIRRAVGVSRPTIYKCVDKAVAAGVLVGLKDRFHRPREPEITPEAKAWVVSLACTKPKDHGLSAELWTLPALAKFVGSRALEAGFPRLRDTNKTTVWRILNERGIKPHRIRYYLERRDADFERKMCEVLMVYRELSLHAQAPTSVSVTKAAPIYSVSVDEKPGVQAIGVTAPDLPPVPGRQASIRRDHEYVRHGTLSILAALDLHNGEIIAEVEPRHRSREFIALLKRLDAHYPEPATIRVVLDNHSAHISKETMAYLATRPGRFEYVHTPKHGSWLNLIECAFSKMARSFLRHIRVSSKDELKQRILKGIAEMNEQPVVFQWQRFDLELT</sequence>
<dbReference type="Gene3D" id="3.30.420.10">
    <property type="entry name" value="Ribonuclease H-like superfamily/Ribonuclease H"/>
    <property type="match status" value="1"/>
</dbReference>
<dbReference type="InterPro" id="IPR009057">
    <property type="entry name" value="Homeodomain-like_sf"/>
</dbReference>
<evidence type="ECO:0000313" key="3">
    <source>
        <dbReference type="Proteomes" id="UP001254608"/>
    </source>
</evidence>
<evidence type="ECO:0000259" key="1">
    <source>
        <dbReference type="Pfam" id="PF13358"/>
    </source>
</evidence>
<dbReference type="SUPFAM" id="SSF46689">
    <property type="entry name" value="Homeodomain-like"/>
    <property type="match status" value="1"/>
</dbReference>
<feature type="domain" description="Tc1-like transposase DDE" evidence="1">
    <location>
        <begin position="229"/>
        <end position="354"/>
    </location>
</feature>
<dbReference type="InterPro" id="IPR036397">
    <property type="entry name" value="RNaseH_sf"/>
</dbReference>
<accession>A0ABU2WLT5</accession>
<dbReference type="EMBL" id="JAVRIC010000028">
    <property type="protein sequence ID" value="MDT0498848.1"/>
    <property type="molecule type" value="Genomic_DNA"/>
</dbReference>
<evidence type="ECO:0000313" key="2">
    <source>
        <dbReference type="EMBL" id="MDT0498848.1"/>
    </source>
</evidence>
<dbReference type="Pfam" id="PF13551">
    <property type="entry name" value="HTH_29"/>
    <property type="match status" value="1"/>
</dbReference>
<dbReference type="Pfam" id="PF13358">
    <property type="entry name" value="DDE_3"/>
    <property type="match status" value="1"/>
</dbReference>
<comment type="caution">
    <text evidence="2">The sequence shown here is derived from an EMBL/GenBank/DDBJ whole genome shotgun (WGS) entry which is preliminary data.</text>
</comment>
<keyword evidence="3" id="KW-1185">Reference proteome</keyword>
<organism evidence="2 3">
    <name type="scientific">Banduia mediterranea</name>
    <dbReference type="NCBI Taxonomy" id="3075609"/>
    <lineage>
        <taxon>Bacteria</taxon>
        <taxon>Pseudomonadati</taxon>
        <taxon>Pseudomonadota</taxon>
        <taxon>Gammaproteobacteria</taxon>
        <taxon>Nevskiales</taxon>
        <taxon>Algiphilaceae</taxon>
        <taxon>Banduia</taxon>
    </lineage>
</organism>
<proteinExistence type="predicted"/>
<dbReference type="RefSeq" id="WP_311366260.1">
    <property type="nucleotide sequence ID" value="NZ_JAVRIC010000028.1"/>
</dbReference>
<protein>
    <submittedName>
        <fullName evidence="2">IS630 family transposase</fullName>
    </submittedName>
</protein>
<dbReference type="InterPro" id="IPR047655">
    <property type="entry name" value="Transpos_IS630-like"/>
</dbReference>
<dbReference type="Proteomes" id="UP001254608">
    <property type="component" value="Unassembled WGS sequence"/>
</dbReference>
<gene>
    <name evidence="2" type="ORF">RM530_15980</name>
</gene>